<sequence length="73" mass="7571">MGEVPDSGRELPDGVDEGPHPALVFPAFAGTEIAATLREADPGELRGAADFLARITAAATEADARLAREGRAR</sequence>
<comment type="caution">
    <text evidence="2">The sequence shown here is derived from an EMBL/GenBank/DDBJ whole genome shotgun (WGS) entry which is preliminary data.</text>
</comment>
<keyword evidence="3" id="KW-1185">Reference proteome</keyword>
<evidence type="ECO:0000313" key="3">
    <source>
        <dbReference type="Proteomes" id="UP000619244"/>
    </source>
</evidence>
<name>A0A918NE15_9ACTN</name>
<evidence type="ECO:0000313" key="2">
    <source>
        <dbReference type="EMBL" id="GGX60384.1"/>
    </source>
</evidence>
<accession>A0A918NE15</accession>
<feature type="compositionally biased region" description="Basic and acidic residues" evidence="1">
    <location>
        <begin position="1"/>
        <end position="12"/>
    </location>
</feature>
<feature type="region of interest" description="Disordered" evidence="1">
    <location>
        <begin position="1"/>
        <end position="20"/>
    </location>
</feature>
<dbReference type="AlphaFoldDB" id="A0A918NE15"/>
<evidence type="ECO:0000256" key="1">
    <source>
        <dbReference type="SAM" id="MobiDB-lite"/>
    </source>
</evidence>
<protein>
    <submittedName>
        <fullName evidence="2">Uncharacterized protein</fullName>
    </submittedName>
</protein>
<gene>
    <name evidence="2" type="ORF">GCM10010358_13680</name>
</gene>
<dbReference type="Proteomes" id="UP000619244">
    <property type="component" value="Unassembled WGS sequence"/>
</dbReference>
<proteinExistence type="predicted"/>
<reference evidence="2" key="2">
    <citation type="submission" date="2020-09" db="EMBL/GenBank/DDBJ databases">
        <authorList>
            <person name="Sun Q."/>
            <person name="Ohkuma M."/>
        </authorList>
    </citation>
    <scope>NUCLEOTIDE SEQUENCE</scope>
    <source>
        <strain evidence="2">JCM 4790</strain>
    </source>
</reference>
<dbReference type="EMBL" id="BMVU01000003">
    <property type="protein sequence ID" value="GGX60384.1"/>
    <property type="molecule type" value="Genomic_DNA"/>
</dbReference>
<organism evidence="2 3">
    <name type="scientific">Streptomyces minutiscleroticus</name>
    <dbReference type="NCBI Taxonomy" id="68238"/>
    <lineage>
        <taxon>Bacteria</taxon>
        <taxon>Bacillati</taxon>
        <taxon>Actinomycetota</taxon>
        <taxon>Actinomycetes</taxon>
        <taxon>Kitasatosporales</taxon>
        <taxon>Streptomycetaceae</taxon>
        <taxon>Streptomyces</taxon>
    </lineage>
</organism>
<reference evidence="2" key="1">
    <citation type="journal article" date="2014" name="Int. J. Syst. Evol. Microbiol.">
        <title>Complete genome sequence of Corynebacterium casei LMG S-19264T (=DSM 44701T), isolated from a smear-ripened cheese.</title>
        <authorList>
            <consortium name="US DOE Joint Genome Institute (JGI-PGF)"/>
            <person name="Walter F."/>
            <person name="Albersmeier A."/>
            <person name="Kalinowski J."/>
            <person name="Ruckert C."/>
        </authorList>
    </citation>
    <scope>NUCLEOTIDE SEQUENCE</scope>
    <source>
        <strain evidence="2">JCM 4790</strain>
    </source>
</reference>